<organism evidence="1 2">
    <name type="scientific">Methylovulum psychrotolerans</name>
    <dbReference type="NCBI Taxonomy" id="1704499"/>
    <lineage>
        <taxon>Bacteria</taxon>
        <taxon>Pseudomonadati</taxon>
        <taxon>Pseudomonadota</taxon>
        <taxon>Gammaproteobacteria</taxon>
        <taxon>Methylococcales</taxon>
        <taxon>Methylococcaceae</taxon>
        <taxon>Methylovulum</taxon>
    </lineage>
</organism>
<dbReference type="AlphaFoldDB" id="A0A1Z4C5I3"/>
<evidence type="ECO:0000313" key="2">
    <source>
        <dbReference type="Proteomes" id="UP000197019"/>
    </source>
</evidence>
<proteinExistence type="predicted"/>
<protein>
    <submittedName>
        <fullName evidence="1">Uncharacterized protein</fullName>
    </submittedName>
</protein>
<dbReference type="KEGG" id="mpsy:CEK71_15280"/>
<reference evidence="1 2" key="1">
    <citation type="submission" date="2017-06" db="EMBL/GenBank/DDBJ databases">
        <title>Genome Sequencing of the methanotroph Methylovulum psychrotolerants str. HV10-M2 isolated from a high-altitude environment.</title>
        <authorList>
            <person name="Mateos-Rivera A."/>
        </authorList>
    </citation>
    <scope>NUCLEOTIDE SEQUENCE [LARGE SCALE GENOMIC DNA]</scope>
    <source>
        <strain evidence="1 2">HV10_M2</strain>
    </source>
</reference>
<name>A0A1Z4C5I3_9GAMM</name>
<sequence length="109" mass="12107">MGGTGTVIKVGFSEIKTVLTTAQQAYKGSTVIGHALSKHSGRNPEIWGKITGSMKTWNAQEMQHLRDIFRGPGDFKSVTDKGITFFEKRLDDGRGLRLNMDRTFKGFVD</sequence>
<gene>
    <name evidence="1" type="ORF">CEK71_15280</name>
</gene>
<dbReference type="Proteomes" id="UP000197019">
    <property type="component" value="Chromosome"/>
</dbReference>
<keyword evidence="2" id="KW-1185">Reference proteome</keyword>
<accession>A0A1Z4C5I3</accession>
<dbReference type="OrthoDB" id="6860016at2"/>
<dbReference type="EMBL" id="CP022129">
    <property type="protein sequence ID" value="ASF48785.1"/>
    <property type="molecule type" value="Genomic_DNA"/>
</dbReference>
<evidence type="ECO:0000313" key="1">
    <source>
        <dbReference type="EMBL" id="ASF48785.1"/>
    </source>
</evidence>